<accession>A0A1Q8Q2E3</accession>
<dbReference type="OrthoDB" id="5845122at2"/>
<evidence type="ECO:0000256" key="2">
    <source>
        <dbReference type="SAM" id="MobiDB-lite"/>
    </source>
</evidence>
<sequence length="354" mass="39368">MKKSRIIEALASMMIGTALVPDGLPVPLISAEAASASFKDVPDSYYAKEEIAALMEKGMINGFTDGTFRPSQEVTRAEFAAFVARSLNLPEADSKFKDVSKSMALYDGVSRANKAGIIKGFSNGTFKPNVKVTREDMAVMLNRAMQLKGSFTKTKKLDFSDTKSISAYAQTSVQRLYYYNVMGAYSGKNFSGQTVGNRAETAVSIYRMLQVLNGEALPAPTPPPTTTTPINTPIPENPKLGDEIYVKGIHFTYSVLGTWDTDYGMAFSKERLKKQSGSEFQKGVRYNFRNVAAKYEEDLLISYLIWEDAPFNKEEFMKIVNQVRNTKKPVTAKGFYFYLDPKPTNTGDIIFELK</sequence>
<dbReference type="InterPro" id="IPR001119">
    <property type="entry name" value="SLH_dom"/>
</dbReference>
<feature type="domain" description="SLH" evidence="3">
    <location>
        <begin position="98"/>
        <end position="155"/>
    </location>
</feature>
<name>A0A1Q8Q2E3_9BACI</name>
<evidence type="ECO:0000256" key="1">
    <source>
        <dbReference type="ARBA" id="ARBA00022729"/>
    </source>
</evidence>
<evidence type="ECO:0000313" key="5">
    <source>
        <dbReference type="Proteomes" id="UP000185568"/>
    </source>
</evidence>
<dbReference type="RefSeq" id="WP_075399450.1">
    <property type="nucleotide sequence ID" value="NZ_MSDU01000043.1"/>
</dbReference>
<feature type="domain" description="SLH" evidence="3">
    <location>
        <begin position="34"/>
        <end position="97"/>
    </location>
</feature>
<dbReference type="AlphaFoldDB" id="A0A1Q8Q2E3"/>
<organism evidence="4 5">
    <name type="scientific">Domibacillus antri</name>
    <dbReference type="NCBI Taxonomy" id="1714264"/>
    <lineage>
        <taxon>Bacteria</taxon>
        <taxon>Bacillati</taxon>
        <taxon>Bacillota</taxon>
        <taxon>Bacilli</taxon>
        <taxon>Bacillales</taxon>
        <taxon>Bacillaceae</taxon>
        <taxon>Domibacillus</taxon>
    </lineage>
</organism>
<keyword evidence="5" id="KW-1185">Reference proteome</keyword>
<dbReference type="Pfam" id="PF00395">
    <property type="entry name" value="SLH"/>
    <property type="match status" value="3"/>
</dbReference>
<proteinExistence type="predicted"/>
<feature type="region of interest" description="Disordered" evidence="2">
    <location>
        <begin position="216"/>
        <end position="235"/>
    </location>
</feature>
<dbReference type="STRING" id="1714264.BTO30_14610"/>
<dbReference type="Proteomes" id="UP000185568">
    <property type="component" value="Unassembled WGS sequence"/>
</dbReference>
<evidence type="ECO:0000313" key="4">
    <source>
        <dbReference type="EMBL" id="OLN21487.1"/>
    </source>
</evidence>
<dbReference type="PANTHER" id="PTHR43308:SF5">
    <property type="entry name" value="S-LAYER PROTEIN _ PEPTIDOGLYCAN ENDO-BETA-N-ACETYLGLUCOSAMINIDASE"/>
    <property type="match status" value="1"/>
</dbReference>
<dbReference type="PANTHER" id="PTHR43308">
    <property type="entry name" value="OUTER MEMBRANE PROTEIN ALPHA-RELATED"/>
    <property type="match status" value="1"/>
</dbReference>
<dbReference type="PROSITE" id="PS51272">
    <property type="entry name" value="SLH"/>
    <property type="match status" value="3"/>
</dbReference>
<reference evidence="4 5" key="1">
    <citation type="submission" date="2016-12" db="EMBL/GenBank/DDBJ databases">
        <title>Domibacillus antri genome sequencing.</title>
        <authorList>
            <person name="Verma A."/>
            <person name="Krishnamurthi S."/>
        </authorList>
    </citation>
    <scope>NUCLEOTIDE SEQUENCE [LARGE SCALE GENOMIC DNA]</scope>
    <source>
        <strain evidence="4 5">XD80</strain>
    </source>
</reference>
<feature type="domain" description="SLH" evidence="3">
    <location>
        <begin position="156"/>
        <end position="219"/>
    </location>
</feature>
<dbReference type="InterPro" id="IPR051465">
    <property type="entry name" value="Cell_Envelope_Struct_Comp"/>
</dbReference>
<gene>
    <name evidence="4" type="ORF">BTO30_14610</name>
</gene>
<keyword evidence="1" id="KW-0732">Signal</keyword>
<protein>
    <recommendedName>
        <fullName evidence="3">SLH domain-containing protein</fullName>
    </recommendedName>
</protein>
<comment type="caution">
    <text evidence="4">The sequence shown here is derived from an EMBL/GenBank/DDBJ whole genome shotgun (WGS) entry which is preliminary data.</text>
</comment>
<evidence type="ECO:0000259" key="3">
    <source>
        <dbReference type="PROSITE" id="PS51272"/>
    </source>
</evidence>
<dbReference type="EMBL" id="MSDU01000043">
    <property type="protein sequence ID" value="OLN21487.1"/>
    <property type="molecule type" value="Genomic_DNA"/>
</dbReference>